<dbReference type="Proteomes" id="UP001186944">
    <property type="component" value="Unassembled WGS sequence"/>
</dbReference>
<evidence type="ECO:0000256" key="8">
    <source>
        <dbReference type="ARBA" id="ARBA00023136"/>
    </source>
</evidence>
<evidence type="ECO:0000256" key="1">
    <source>
        <dbReference type="ARBA" id="ARBA00004141"/>
    </source>
</evidence>
<keyword evidence="5" id="KW-0746">Sphingolipid metabolism</keyword>
<evidence type="ECO:0000256" key="6">
    <source>
        <dbReference type="ARBA" id="ARBA00022989"/>
    </source>
</evidence>
<comment type="caution">
    <text evidence="11">The sequence shown here is derived from an EMBL/GenBank/DDBJ whole genome shotgun (WGS) entry which is preliminary data.</text>
</comment>
<keyword evidence="8 9" id="KW-0472">Membrane</keyword>
<evidence type="ECO:0000256" key="4">
    <source>
        <dbReference type="ARBA" id="ARBA00022692"/>
    </source>
</evidence>
<keyword evidence="6 9" id="KW-1133">Transmembrane helix</keyword>
<dbReference type="InterPro" id="IPR045221">
    <property type="entry name" value="Sphingomyelin_synth-like"/>
</dbReference>
<feature type="transmembrane region" description="Helical" evidence="9">
    <location>
        <begin position="7"/>
        <end position="29"/>
    </location>
</feature>
<dbReference type="GO" id="GO:0046513">
    <property type="term" value="P:ceramide biosynthetic process"/>
    <property type="evidence" value="ECO:0007669"/>
    <property type="project" value="TreeGrafter"/>
</dbReference>
<evidence type="ECO:0000256" key="3">
    <source>
        <dbReference type="ARBA" id="ARBA00022679"/>
    </source>
</evidence>
<evidence type="ECO:0000256" key="5">
    <source>
        <dbReference type="ARBA" id="ARBA00022919"/>
    </source>
</evidence>
<dbReference type="PANTHER" id="PTHR21290:SF25">
    <property type="entry name" value="SPHINGOMYELIN SYNTHASE-RELATED PROTEIN 1"/>
    <property type="match status" value="1"/>
</dbReference>
<dbReference type="PANTHER" id="PTHR21290">
    <property type="entry name" value="SPHINGOMYELIN SYNTHETASE"/>
    <property type="match status" value="1"/>
</dbReference>
<dbReference type="GO" id="GO:0005886">
    <property type="term" value="C:plasma membrane"/>
    <property type="evidence" value="ECO:0007669"/>
    <property type="project" value="TreeGrafter"/>
</dbReference>
<dbReference type="EMBL" id="VSWD01000006">
    <property type="protein sequence ID" value="KAK3099907.1"/>
    <property type="molecule type" value="Genomic_DNA"/>
</dbReference>
<name>A0AA89C5A3_PINIB</name>
<feature type="transmembrane region" description="Helical" evidence="9">
    <location>
        <begin position="87"/>
        <end position="109"/>
    </location>
</feature>
<dbReference type="AlphaFoldDB" id="A0AA89C5A3"/>
<dbReference type="InterPro" id="IPR025749">
    <property type="entry name" value="Sphingomyelin_synth-like_dom"/>
</dbReference>
<accession>A0AA89C5A3</accession>
<dbReference type="GO" id="GO:0047493">
    <property type="term" value="F:ceramide cholinephosphotransferase activity"/>
    <property type="evidence" value="ECO:0007669"/>
    <property type="project" value="TreeGrafter"/>
</dbReference>
<feature type="domain" description="Sphingomyelin synthase-like" evidence="10">
    <location>
        <begin position="147"/>
        <end position="219"/>
    </location>
</feature>
<sequence length="272" mass="31168">MLESWKVSISFTFALSAQAVTCLVVIIVNDRLPDRKEYPPLPDIILDNLPYASWGSTAAEMCLLILTILILSLTVVHKNRAIMARRVFALMGTMYLLRCVCIIVTSVPVPDPNKECDVFPAANIWHKLFRAFQMFSRMGVAVMGNRTCGDYIFSGHTAMLTILNLFLNEYTPKSWKIFHFFCWTLNIMGMFFILLHRGHYSIDVVVAFYISFQMFGNYHALAESRLASWRERRWSCICFPLLTFFESESDGPVANELCWPNWKSKLSSALSV</sequence>
<feature type="transmembrane region" description="Helical" evidence="9">
    <location>
        <begin position="177"/>
        <end position="195"/>
    </location>
</feature>
<evidence type="ECO:0000256" key="2">
    <source>
        <dbReference type="ARBA" id="ARBA00005441"/>
    </source>
</evidence>
<evidence type="ECO:0000313" key="11">
    <source>
        <dbReference type="EMBL" id="KAK3099907.1"/>
    </source>
</evidence>
<dbReference type="Pfam" id="PF14360">
    <property type="entry name" value="PAP2_C"/>
    <property type="match status" value="1"/>
</dbReference>
<evidence type="ECO:0000259" key="10">
    <source>
        <dbReference type="Pfam" id="PF14360"/>
    </source>
</evidence>
<comment type="subcellular location">
    <subcellularLocation>
        <location evidence="1">Membrane</location>
        <topology evidence="1">Multi-pass membrane protein</topology>
    </subcellularLocation>
</comment>
<keyword evidence="12" id="KW-1185">Reference proteome</keyword>
<dbReference type="GO" id="GO:0005789">
    <property type="term" value="C:endoplasmic reticulum membrane"/>
    <property type="evidence" value="ECO:0007669"/>
    <property type="project" value="TreeGrafter"/>
</dbReference>
<evidence type="ECO:0000256" key="9">
    <source>
        <dbReference type="SAM" id="Phobius"/>
    </source>
</evidence>
<feature type="transmembrane region" description="Helical" evidence="9">
    <location>
        <begin position="49"/>
        <end position="75"/>
    </location>
</feature>
<keyword evidence="3" id="KW-0808">Transferase</keyword>
<gene>
    <name evidence="11" type="ORF">FSP39_011606</name>
</gene>
<keyword evidence="4 9" id="KW-0812">Transmembrane</keyword>
<proteinExistence type="inferred from homology"/>
<feature type="transmembrane region" description="Helical" evidence="9">
    <location>
        <begin position="151"/>
        <end position="170"/>
    </location>
</feature>
<comment type="similarity">
    <text evidence="2">Belongs to the sphingomyelin synthase family.</text>
</comment>
<protein>
    <recommendedName>
        <fullName evidence="10">Sphingomyelin synthase-like domain-containing protein</fullName>
    </recommendedName>
</protein>
<organism evidence="11 12">
    <name type="scientific">Pinctada imbricata</name>
    <name type="common">Atlantic pearl-oyster</name>
    <name type="synonym">Pinctada martensii</name>
    <dbReference type="NCBI Taxonomy" id="66713"/>
    <lineage>
        <taxon>Eukaryota</taxon>
        <taxon>Metazoa</taxon>
        <taxon>Spiralia</taxon>
        <taxon>Lophotrochozoa</taxon>
        <taxon>Mollusca</taxon>
        <taxon>Bivalvia</taxon>
        <taxon>Autobranchia</taxon>
        <taxon>Pteriomorphia</taxon>
        <taxon>Pterioida</taxon>
        <taxon>Pterioidea</taxon>
        <taxon>Pteriidae</taxon>
        <taxon>Pinctada</taxon>
    </lineage>
</organism>
<keyword evidence="7" id="KW-0443">Lipid metabolism</keyword>
<feature type="transmembrane region" description="Helical" evidence="9">
    <location>
        <begin position="201"/>
        <end position="222"/>
    </location>
</feature>
<reference evidence="11" key="1">
    <citation type="submission" date="2019-08" db="EMBL/GenBank/DDBJ databases">
        <title>The improved chromosome-level genome for the pearl oyster Pinctada fucata martensii using PacBio sequencing and Hi-C.</title>
        <authorList>
            <person name="Zheng Z."/>
        </authorList>
    </citation>
    <scope>NUCLEOTIDE SEQUENCE</scope>
    <source>
        <strain evidence="11">ZZ-2019</strain>
        <tissue evidence="11">Adductor muscle</tissue>
    </source>
</reference>
<evidence type="ECO:0000313" key="12">
    <source>
        <dbReference type="Proteomes" id="UP001186944"/>
    </source>
</evidence>
<evidence type="ECO:0000256" key="7">
    <source>
        <dbReference type="ARBA" id="ARBA00023098"/>
    </source>
</evidence>
<dbReference type="GO" id="GO:0000139">
    <property type="term" value="C:Golgi membrane"/>
    <property type="evidence" value="ECO:0007669"/>
    <property type="project" value="TreeGrafter"/>
</dbReference>
<dbReference type="GO" id="GO:0033188">
    <property type="term" value="F:sphingomyelin synthase activity"/>
    <property type="evidence" value="ECO:0007669"/>
    <property type="project" value="TreeGrafter"/>
</dbReference>